<reference evidence="2 3" key="1">
    <citation type="submission" date="2017-02" db="EMBL/GenBank/DDBJ databases">
        <title>Draft genome sequence of Haemophilus felis CCUG 31170 type strain.</title>
        <authorList>
            <person name="Engstrom-Jakobsson H."/>
            <person name="Salva-Serra F."/>
            <person name="Thorell K."/>
            <person name="Gonzales-Siles L."/>
            <person name="Karlsson R."/>
            <person name="Boulund F."/>
            <person name="Engstrand L."/>
            <person name="Kristiansson E."/>
            <person name="Moore E."/>
        </authorList>
    </citation>
    <scope>NUCLEOTIDE SEQUENCE [LARGE SCALE GENOMIC DNA]</scope>
    <source>
        <strain evidence="2 3">CCUG 31170</strain>
    </source>
</reference>
<dbReference type="Proteomes" id="UP000190023">
    <property type="component" value="Unassembled WGS sequence"/>
</dbReference>
<proteinExistence type="predicted"/>
<feature type="domain" description="Phage tail tape measure protein" evidence="1">
    <location>
        <begin position="197"/>
        <end position="412"/>
    </location>
</feature>
<accession>A0A1T0BA41</accession>
<keyword evidence="3" id="KW-1185">Reference proteome</keyword>
<dbReference type="AlphaFoldDB" id="A0A1T0BA41"/>
<dbReference type="Pfam" id="PF10145">
    <property type="entry name" value="PhageMin_Tail"/>
    <property type="match status" value="1"/>
</dbReference>
<dbReference type="InterPro" id="IPR010090">
    <property type="entry name" value="Phage_tape_meas"/>
</dbReference>
<dbReference type="EMBL" id="MUYB01000005">
    <property type="protein sequence ID" value="OOS07080.1"/>
    <property type="molecule type" value="Genomic_DNA"/>
</dbReference>
<evidence type="ECO:0000313" key="3">
    <source>
        <dbReference type="Proteomes" id="UP000190023"/>
    </source>
</evidence>
<gene>
    <name evidence="2" type="ORF">B0188_01460</name>
</gene>
<comment type="caution">
    <text evidence="2">The sequence shown here is derived from an EMBL/GenBank/DDBJ whole genome shotgun (WGS) entry which is preliminary data.</text>
</comment>
<dbReference type="STRING" id="123822.B0188_01460"/>
<name>A0A1T0BA41_9PAST</name>
<evidence type="ECO:0000259" key="1">
    <source>
        <dbReference type="Pfam" id="PF10145"/>
    </source>
</evidence>
<protein>
    <submittedName>
        <fullName evidence="2">Phage tail tape measure protein</fullName>
    </submittedName>
</protein>
<sequence length="763" mass="80690">MSNLNLSLMVKAQDFASKTIKAVQDNANKSSKSIEAQAKRTATAQQNDIKRTARITQQSYAQIQQAARSREQLGIRSERAIQAEILRSQQAYLRLKNSGVATSRELARAAEAHKRQVMALNAEMGKTSMGQRLGGIGRGVAGVVAGATAGAMVMAQPMKKEMSYDRQLAMTANTAFSERDAAGRIAGKKELHNAVKKAVEMGGGSKEDALGALDSLLASGAVSTQTAINLLPTLQKGAVATGASTADLSKIAISAMQQFGIDESQIGEVLDKAVAAGQAGNFELADMARWLPQQMAAAKSAGLSGMAGFEALLVANQQARVTAGNSDEAGNNLVNLLGKLTSKETNDRFKNLKIKGKDGKEHGIDFIKSMEAQKAQGKDSLQAFMGIVDQVIGEDENYKALQEKLKTAKKEDQKTLLDQMTNLIEGTAIGKIVSDRQALMALLGIRNNVQLGAEVEKSVKNGGGAIETSHAVIASTNDYKVEDAQNNLDFAQMKGIKGFNDALGDTSSKLAQYAKTYPDLTTTLLTAGSVVGALSAAAVVAAGSLKLLSGKAGAGAVGDMLGGIGGGRMGSAAKSTGSLASKGKGLMKLGGRFLSVGGLALTGLMVAAESKDNYFAQQEAVEEKRKPLAEKAYRAMWSDTQRATTFQPTPTGYGKPAEKSSINYHGAYEIAALRQDNAVAKARMEQGTLSPDEFADRVIRNNQRIAEISQPELNQFGAQIQQGLTTALQNQQHTINTHITVELDGRAVAEAVSENQYRQSARE</sequence>
<organism evidence="2 3">
    <name type="scientific">[Haemophilus] felis</name>
    <dbReference type="NCBI Taxonomy" id="123822"/>
    <lineage>
        <taxon>Bacteria</taxon>
        <taxon>Pseudomonadati</taxon>
        <taxon>Pseudomonadota</taxon>
        <taxon>Gammaproteobacteria</taxon>
        <taxon>Pasteurellales</taxon>
        <taxon>Pasteurellaceae</taxon>
    </lineage>
</organism>
<dbReference type="OrthoDB" id="8019720at2"/>
<evidence type="ECO:0000313" key="2">
    <source>
        <dbReference type="EMBL" id="OOS07080.1"/>
    </source>
</evidence>